<dbReference type="InterPro" id="IPR000008">
    <property type="entry name" value="C2_dom"/>
</dbReference>
<dbReference type="Proteomes" id="UP000625711">
    <property type="component" value="Unassembled WGS sequence"/>
</dbReference>
<dbReference type="GO" id="GO:1904491">
    <property type="term" value="P:protein localization to ciliary transition zone"/>
    <property type="evidence" value="ECO:0007669"/>
    <property type="project" value="TreeGrafter"/>
</dbReference>
<dbReference type="SUPFAM" id="SSF49562">
    <property type="entry name" value="C2 domain (Calcium/lipid-binding domain, CaLB)"/>
    <property type="match status" value="1"/>
</dbReference>
<dbReference type="GO" id="GO:0035869">
    <property type="term" value="C:ciliary transition zone"/>
    <property type="evidence" value="ECO:0007669"/>
    <property type="project" value="TreeGrafter"/>
</dbReference>
<dbReference type="InterPro" id="IPR035892">
    <property type="entry name" value="C2_domain_sf"/>
</dbReference>
<dbReference type="PANTHER" id="PTHR20837">
    <property type="entry name" value="CENTROSOMAL PROTEIN-RELATED"/>
    <property type="match status" value="1"/>
</dbReference>
<dbReference type="EMBL" id="JAACXV010014318">
    <property type="protein sequence ID" value="KAF7268594.1"/>
    <property type="molecule type" value="Genomic_DNA"/>
</dbReference>
<reference evidence="3" key="1">
    <citation type="submission" date="2020-08" db="EMBL/GenBank/DDBJ databases">
        <title>Genome sequencing and assembly of the red palm weevil Rhynchophorus ferrugineus.</title>
        <authorList>
            <person name="Dias G.B."/>
            <person name="Bergman C.M."/>
            <person name="Manee M."/>
        </authorList>
    </citation>
    <scope>NUCLEOTIDE SEQUENCE</scope>
    <source>
        <strain evidence="3">AA-2017</strain>
        <tissue evidence="3">Whole larva</tissue>
    </source>
</reference>
<comment type="caution">
    <text evidence="3">The sequence shown here is derived from an EMBL/GenBank/DDBJ whole genome shotgun (WGS) entry which is preliminary data.</text>
</comment>
<dbReference type="SMART" id="SM00239">
    <property type="entry name" value="C2"/>
    <property type="match status" value="1"/>
</dbReference>
<sequence>MPLKRRDTTKYYVFKGGGQFIQRSINGFLNWFRERPKVIRPVTRHESLASEAAPAPRSKIRVKVIGAKGLPVRSSGDDVRPFLRIEHQDSLAKSTSCSGSDPFWNESVELPLSNQHEDYLSSGALQGTISVNVYDLIDSRASDDEQDVAFWLGFVNVPLVALASAAGIRGHFKMTKPAAMLGYVDDGDTYIDMELRIHPTVPAIEPNMDELPSNETPYLKEHILGWNEWYNNSFPARKFNALTMDSQGRTNCLTRYIRPLEPPQVEEDTFEITPEQCLRYVSLIPFVEASGFYQNIWLTTEQLLHYNVGHVVDHCVTLTCFLLALKLDAWLLLGNYSSLMHV</sequence>
<evidence type="ECO:0000313" key="3">
    <source>
        <dbReference type="EMBL" id="KAF7268594.1"/>
    </source>
</evidence>
<dbReference type="InterPro" id="IPR056290">
    <property type="entry name" value="CEPT76/DRC7_peptidase-like_dom"/>
</dbReference>
<proteinExistence type="predicted"/>
<keyword evidence="4" id="KW-1185">Reference proteome</keyword>
<protein>
    <recommendedName>
        <fullName evidence="2">C2 domain-containing protein</fullName>
    </recommendedName>
</protein>
<name>A0A834HWK5_RHYFE</name>
<keyword evidence="1" id="KW-0812">Transmembrane</keyword>
<evidence type="ECO:0000259" key="2">
    <source>
        <dbReference type="PROSITE" id="PS50004"/>
    </source>
</evidence>
<dbReference type="AlphaFoldDB" id="A0A834HWK5"/>
<keyword evidence="1" id="KW-1133">Transmembrane helix</keyword>
<dbReference type="GO" id="GO:1905515">
    <property type="term" value="P:non-motile cilium assembly"/>
    <property type="evidence" value="ECO:0007669"/>
    <property type="project" value="TreeGrafter"/>
</dbReference>
<keyword evidence="1" id="KW-0472">Membrane</keyword>
<dbReference type="OrthoDB" id="2162143at2759"/>
<dbReference type="CDD" id="cd00030">
    <property type="entry name" value="C2"/>
    <property type="match status" value="1"/>
</dbReference>
<feature type="domain" description="C2" evidence="2">
    <location>
        <begin position="40"/>
        <end position="172"/>
    </location>
</feature>
<dbReference type="Gene3D" id="2.60.40.150">
    <property type="entry name" value="C2 domain"/>
    <property type="match status" value="1"/>
</dbReference>
<feature type="transmembrane region" description="Helical" evidence="1">
    <location>
        <begin position="148"/>
        <end position="168"/>
    </location>
</feature>
<dbReference type="InterPro" id="IPR052434">
    <property type="entry name" value="Tectonic-like_complex_comp"/>
</dbReference>
<dbReference type="PANTHER" id="PTHR20837:SF0">
    <property type="entry name" value="COILED-COIL AND C2 DOMAIN-CONTAINING PROTEIN 2A"/>
    <property type="match status" value="1"/>
</dbReference>
<evidence type="ECO:0000313" key="4">
    <source>
        <dbReference type="Proteomes" id="UP000625711"/>
    </source>
</evidence>
<dbReference type="Pfam" id="PF00168">
    <property type="entry name" value="C2"/>
    <property type="match status" value="1"/>
</dbReference>
<gene>
    <name evidence="3" type="ORF">GWI33_018284</name>
</gene>
<evidence type="ECO:0000256" key="1">
    <source>
        <dbReference type="SAM" id="Phobius"/>
    </source>
</evidence>
<accession>A0A834HWK5</accession>
<dbReference type="PROSITE" id="PS50004">
    <property type="entry name" value="C2"/>
    <property type="match status" value="1"/>
</dbReference>
<dbReference type="Pfam" id="PF24656">
    <property type="entry name" value="CEPT76_peptidase"/>
    <property type="match status" value="1"/>
</dbReference>
<organism evidence="3 4">
    <name type="scientific">Rhynchophorus ferrugineus</name>
    <name type="common">Red palm weevil</name>
    <name type="synonym">Curculio ferrugineus</name>
    <dbReference type="NCBI Taxonomy" id="354439"/>
    <lineage>
        <taxon>Eukaryota</taxon>
        <taxon>Metazoa</taxon>
        <taxon>Ecdysozoa</taxon>
        <taxon>Arthropoda</taxon>
        <taxon>Hexapoda</taxon>
        <taxon>Insecta</taxon>
        <taxon>Pterygota</taxon>
        <taxon>Neoptera</taxon>
        <taxon>Endopterygota</taxon>
        <taxon>Coleoptera</taxon>
        <taxon>Polyphaga</taxon>
        <taxon>Cucujiformia</taxon>
        <taxon>Curculionidae</taxon>
        <taxon>Dryophthorinae</taxon>
        <taxon>Rhynchophorus</taxon>
    </lineage>
</organism>